<organism evidence="2 3">
    <name type="scientific">Pandoraea pnomenusa</name>
    <dbReference type="NCBI Taxonomy" id="93220"/>
    <lineage>
        <taxon>Bacteria</taxon>
        <taxon>Pseudomonadati</taxon>
        <taxon>Pseudomonadota</taxon>
        <taxon>Betaproteobacteria</taxon>
        <taxon>Burkholderiales</taxon>
        <taxon>Burkholderiaceae</taxon>
        <taxon>Pandoraea</taxon>
    </lineage>
</organism>
<dbReference type="InterPro" id="IPR036770">
    <property type="entry name" value="Ankyrin_rpt-contain_sf"/>
</dbReference>
<dbReference type="EMBL" id="UGSG01000001">
    <property type="protein sequence ID" value="SUA76282.1"/>
    <property type="molecule type" value="Genomic_DNA"/>
</dbReference>
<evidence type="ECO:0000313" key="3">
    <source>
        <dbReference type="Proteomes" id="UP000254573"/>
    </source>
</evidence>
<dbReference type="STRING" id="93220.A6P55_03840"/>
<sequence length="398" mass="43589">MPGTPPIPSAAHSTSSPVTRPAIEAERRGYYRDTAPLATQSLQEVLQAHFHREFRPQDIWNTLVNTRTYAGRELHDLCEAACPNGPLFLEMVTLLMLPEADRSLDRLSDAGVFLIPTRDLSPSLDASALLRSDKGLMFWLQYAATPTGYLNLFDASDIFGEPDDENTARIDKALQVMVACGRDRTDARPSSMTRTLPDNPLVHLCSQIAPQWLRRLLEIGASPNQTNRHGMPLTVIAMRAQALRLHCAGEDPLHPHVSLRQLARLLRHYGGDLMQPNRHGAPAGVMLAMLGLCGAVEALLLAGADPNAPDRHGNTFMHHLGIIARARDTAAKRDNANLALYSIAVAARHHGDLTRRNLAGHTPLSWMPDAQGTPPPISPEFIDAVRRTALRRIGGPAL</sequence>
<dbReference type="OrthoDB" id="8938776at2"/>
<dbReference type="SUPFAM" id="SSF48403">
    <property type="entry name" value="Ankyrin repeat"/>
    <property type="match status" value="1"/>
</dbReference>
<dbReference type="KEGG" id="ppnm:LV28_06645"/>
<feature type="region of interest" description="Disordered" evidence="1">
    <location>
        <begin position="1"/>
        <end position="21"/>
    </location>
</feature>
<proteinExistence type="predicted"/>
<evidence type="ECO:0000256" key="1">
    <source>
        <dbReference type="SAM" id="MobiDB-lite"/>
    </source>
</evidence>
<dbReference type="RefSeq" id="WP_038618219.1">
    <property type="nucleotide sequence ID" value="NZ_CP009553.3"/>
</dbReference>
<accession>A0A378YGJ3</accession>
<dbReference type="Gene3D" id="1.25.40.20">
    <property type="entry name" value="Ankyrin repeat-containing domain"/>
    <property type="match status" value="1"/>
</dbReference>
<name>A0A378YGJ3_9BURK</name>
<dbReference type="AlphaFoldDB" id="A0A378YGJ3"/>
<dbReference type="Proteomes" id="UP000254573">
    <property type="component" value="Unassembled WGS sequence"/>
</dbReference>
<reference evidence="2 3" key="1">
    <citation type="submission" date="2018-06" db="EMBL/GenBank/DDBJ databases">
        <authorList>
            <consortium name="Pathogen Informatics"/>
            <person name="Doyle S."/>
        </authorList>
    </citation>
    <scope>NUCLEOTIDE SEQUENCE [LARGE SCALE GENOMIC DNA]</scope>
    <source>
        <strain evidence="2 3">NCTC13160</strain>
    </source>
</reference>
<protein>
    <submittedName>
        <fullName evidence="2">Uncharacterized protein</fullName>
    </submittedName>
</protein>
<evidence type="ECO:0000313" key="2">
    <source>
        <dbReference type="EMBL" id="SUA76282.1"/>
    </source>
</evidence>
<gene>
    <name evidence="2" type="ORF">NCTC13160_01313</name>
</gene>